<dbReference type="EMBL" id="UGQL01000002">
    <property type="protein sequence ID" value="STZ69236.1"/>
    <property type="molecule type" value="Genomic_DNA"/>
</dbReference>
<reference evidence="2 3" key="1">
    <citation type="submission" date="2018-06" db="EMBL/GenBank/DDBJ databases">
        <authorList>
            <consortium name="Pathogen Informatics"/>
            <person name="Doyle S."/>
        </authorList>
    </citation>
    <scope>NUCLEOTIDE SEQUENCE [LARGE SCALE GENOMIC DNA]</scope>
    <source>
        <strain evidence="2 3">NCTC11179</strain>
    </source>
</reference>
<evidence type="ECO:0000313" key="2">
    <source>
        <dbReference type="EMBL" id="STZ69236.1"/>
    </source>
</evidence>
<feature type="transmembrane region" description="Helical" evidence="1">
    <location>
        <begin position="119"/>
        <end position="136"/>
    </location>
</feature>
<keyword evidence="1" id="KW-0472">Membrane</keyword>
<keyword evidence="1" id="KW-1133">Transmembrane helix</keyword>
<name>A0A378U272_MYROD</name>
<proteinExistence type="predicted"/>
<dbReference type="RefSeq" id="WP_115092020.1">
    <property type="nucleotide sequence ID" value="NZ_CP068107.1"/>
</dbReference>
<evidence type="ECO:0000256" key="1">
    <source>
        <dbReference type="SAM" id="Phobius"/>
    </source>
</evidence>
<keyword evidence="3" id="KW-1185">Reference proteome</keyword>
<accession>A0A378U272</accession>
<feature type="transmembrane region" description="Helical" evidence="1">
    <location>
        <begin position="95"/>
        <end position="113"/>
    </location>
</feature>
<sequence length="215" mass="25382">MMIKLTPLQIHTIDERLRQKYELKYEEFRLELLDHIACDIEELMEQGEPYEEATILVFRKWNVKLLSNTKGFYKGIPHFILEQINATYRKTEIKLLGFAFLFGLILIVSEKYLVFDLQLVLYSLFAINAVGVVLIYQELKGLQDYRYDFFKSKSLVVLLQSGAALVGIQAFYFAWDTGAGSLEILVIYYFLLNMYLLYRFRTYSKYQKLKIAKIK</sequence>
<evidence type="ECO:0000313" key="3">
    <source>
        <dbReference type="Proteomes" id="UP000255024"/>
    </source>
</evidence>
<dbReference type="AlphaFoldDB" id="A0A378U272"/>
<protein>
    <submittedName>
        <fullName evidence="2">Uncharacterized protein</fullName>
    </submittedName>
</protein>
<organism evidence="2 3">
    <name type="scientific">Myroides odoratus</name>
    <name type="common">Flavobacterium odoratum</name>
    <dbReference type="NCBI Taxonomy" id="256"/>
    <lineage>
        <taxon>Bacteria</taxon>
        <taxon>Pseudomonadati</taxon>
        <taxon>Bacteroidota</taxon>
        <taxon>Flavobacteriia</taxon>
        <taxon>Flavobacteriales</taxon>
        <taxon>Flavobacteriaceae</taxon>
        <taxon>Myroides</taxon>
    </lineage>
</organism>
<feature type="transmembrane region" description="Helical" evidence="1">
    <location>
        <begin position="181"/>
        <end position="198"/>
    </location>
</feature>
<dbReference type="Proteomes" id="UP000255024">
    <property type="component" value="Unassembled WGS sequence"/>
</dbReference>
<gene>
    <name evidence="2" type="ORF">NCTC11179_02740</name>
</gene>
<keyword evidence="1" id="KW-0812">Transmembrane</keyword>
<feature type="transmembrane region" description="Helical" evidence="1">
    <location>
        <begin position="156"/>
        <end position="175"/>
    </location>
</feature>